<evidence type="ECO:0008006" key="3">
    <source>
        <dbReference type="Google" id="ProtNLM"/>
    </source>
</evidence>
<proteinExistence type="predicted"/>
<accession>A0A1F8G297</accession>
<dbReference type="PANTHER" id="PTHR15394">
    <property type="entry name" value="SERINE HYDROLASE RBBP9"/>
    <property type="match status" value="1"/>
</dbReference>
<dbReference type="AlphaFoldDB" id="A0A1F8G297"/>
<dbReference type="Proteomes" id="UP000177478">
    <property type="component" value="Unassembled WGS sequence"/>
</dbReference>
<dbReference type="EMBL" id="MGKD01000019">
    <property type="protein sequence ID" value="OGN19401.1"/>
    <property type="molecule type" value="Genomic_DNA"/>
</dbReference>
<name>A0A1F8G297_9BACT</name>
<dbReference type="InterPro" id="IPR029058">
    <property type="entry name" value="AB_hydrolase_fold"/>
</dbReference>
<dbReference type="Pfam" id="PF06821">
    <property type="entry name" value="Ser_hydrolase"/>
    <property type="match status" value="1"/>
</dbReference>
<dbReference type="Gene3D" id="3.40.50.1820">
    <property type="entry name" value="alpha/beta hydrolase"/>
    <property type="match status" value="1"/>
</dbReference>
<dbReference type="STRING" id="1802689.A3F25_02130"/>
<organism evidence="1 2">
    <name type="scientific">Candidatus Yanofskybacteria bacterium RIFCSPHIGHO2_12_FULL_45_19b</name>
    <dbReference type="NCBI Taxonomy" id="1802689"/>
    <lineage>
        <taxon>Bacteria</taxon>
        <taxon>Candidatus Yanofskyibacteriota</taxon>
    </lineage>
</organism>
<evidence type="ECO:0000313" key="1">
    <source>
        <dbReference type="EMBL" id="OGN19401.1"/>
    </source>
</evidence>
<protein>
    <recommendedName>
        <fullName evidence="3">Alpha/beta hydrolase</fullName>
    </recommendedName>
</protein>
<evidence type="ECO:0000313" key="2">
    <source>
        <dbReference type="Proteomes" id="UP000177478"/>
    </source>
</evidence>
<dbReference type="GO" id="GO:0016787">
    <property type="term" value="F:hydrolase activity"/>
    <property type="evidence" value="ECO:0007669"/>
    <property type="project" value="InterPro"/>
</dbReference>
<reference evidence="1 2" key="1">
    <citation type="journal article" date="2016" name="Nat. Commun.">
        <title>Thousands of microbial genomes shed light on interconnected biogeochemical processes in an aquifer system.</title>
        <authorList>
            <person name="Anantharaman K."/>
            <person name="Brown C.T."/>
            <person name="Hug L.A."/>
            <person name="Sharon I."/>
            <person name="Castelle C.J."/>
            <person name="Probst A.J."/>
            <person name="Thomas B.C."/>
            <person name="Singh A."/>
            <person name="Wilkins M.J."/>
            <person name="Karaoz U."/>
            <person name="Brodie E.L."/>
            <person name="Williams K.H."/>
            <person name="Hubbard S.S."/>
            <person name="Banfield J.F."/>
        </authorList>
    </citation>
    <scope>NUCLEOTIDE SEQUENCE [LARGE SCALE GENOMIC DNA]</scope>
</reference>
<sequence>MKNIYIIHGWDGSPEEPMLQWLKSNLEKAGHQVTVPAMPDPGTPTIASWVGKLQETIKPNTETILVGHSVGCQAVLRYLETLSDEVKIAGVVLIAPWMELDQQTITEEGEAVIAIAKPWMETPINFTKMKSHIGKTVAIFSDNDPYVPLNQKDLFARELNAEVVVENNKGHFSVGDGITELPAALEAVEKL</sequence>
<dbReference type="InterPro" id="IPR010662">
    <property type="entry name" value="RBBP9/YdeN"/>
</dbReference>
<gene>
    <name evidence="1" type="ORF">A3F25_02130</name>
</gene>
<comment type="caution">
    <text evidence="1">The sequence shown here is derived from an EMBL/GenBank/DDBJ whole genome shotgun (WGS) entry which is preliminary data.</text>
</comment>
<dbReference type="PANTHER" id="PTHR15394:SF3">
    <property type="entry name" value="SERINE HYDROLASE RBBP9"/>
    <property type="match status" value="1"/>
</dbReference>
<dbReference type="SUPFAM" id="SSF53474">
    <property type="entry name" value="alpha/beta-Hydrolases"/>
    <property type="match status" value="1"/>
</dbReference>